<dbReference type="EMBL" id="LR797479">
    <property type="protein sequence ID" value="CAB4219427.1"/>
    <property type="molecule type" value="Genomic_DNA"/>
</dbReference>
<protein>
    <submittedName>
        <fullName evidence="1">Uncharacterized protein</fullName>
    </submittedName>
</protein>
<evidence type="ECO:0000313" key="1">
    <source>
        <dbReference type="EMBL" id="CAB4219427.1"/>
    </source>
</evidence>
<accession>A0A6J5SYF1</accession>
<proteinExistence type="predicted"/>
<reference evidence="1" key="1">
    <citation type="submission" date="2020-05" db="EMBL/GenBank/DDBJ databases">
        <authorList>
            <person name="Chiriac C."/>
            <person name="Salcher M."/>
            <person name="Ghai R."/>
            <person name="Kavagutti S V."/>
        </authorList>
    </citation>
    <scope>NUCLEOTIDE SEQUENCE</scope>
</reference>
<organism evidence="1">
    <name type="scientific">uncultured Caudovirales phage</name>
    <dbReference type="NCBI Taxonomy" id="2100421"/>
    <lineage>
        <taxon>Viruses</taxon>
        <taxon>Duplodnaviria</taxon>
        <taxon>Heunggongvirae</taxon>
        <taxon>Uroviricota</taxon>
        <taxon>Caudoviricetes</taxon>
        <taxon>Peduoviridae</taxon>
        <taxon>Maltschvirus</taxon>
        <taxon>Maltschvirus maltsch</taxon>
    </lineage>
</organism>
<name>A0A6J5SYF1_9CAUD</name>
<sequence>METFMGTKRVLAVSPNGDIGDIPPLGGCPMVDGPTLETLPPPITCRAWAGVTVPFPTVSPYAADYRAAGLVPLDDIPGAWVSARLYDVVKPWFWLGRDA</sequence>
<gene>
    <name evidence="1" type="ORF">UFOVP1619_28</name>
</gene>